<evidence type="ECO:0000313" key="4">
    <source>
        <dbReference type="Proteomes" id="UP000250369"/>
    </source>
</evidence>
<dbReference type="CDD" id="cd13580">
    <property type="entry name" value="PBP2_AlgQ_like_1"/>
    <property type="match status" value="1"/>
</dbReference>
<dbReference type="Proteomes" id="UP000250369">
    <property type="component" value="Unassembled WGS sequence"/>
</dbReference>
<comment type="caution">
    <text evidence="3">The sequence shown here is derived from an EMBL/GenBank/DDBJ whole genome shotgun (WGS) entry which is preliminary data.</text>
</comment>
<evidence type="ECO:0000313" key="3">
    <source>
        <dbReference type="EMBL" id="RAV17897.1"/>
    </source>
</evidence>
<name>A0A329MJR2_9BACL</name>
<dbReference type="Gene3D" id="3.40.190.10">
    <property type="entry name" value="Periplasmic binding protein-like II"/>
    <property type="match status" value="3"/>
</dbReference>
<reference evidence="3 4" key="1">
    <citation type="journal article" date="2009" name="Int. J. Syst. Evol. Microbiol.">
        <title>Paenibacillus contaminans sp. nov., isolated from a contaminated laboratory plate.</title>
        <authorList>
            <person name="Chou J.H."/>
            <person name="Lee J.H."/>
            <person name="Lin M.C."/>
            <person name="Chang P.S."/>
            <person name="Arun A.B."/>
            <person name="Young C.C."/>
            <person name="Chen W.M."/>
        </authorList>
    </citation>
    <scope>NUCLEOTIDE SEQUENCE [LARGE SCALE GENOMIC DNA]</scope>
    <source>
        <strain evidence="3 4">CKOBP-6</strain>
    </source>
</reference>
<feature type="signal peptide" evidence="2">
    <location>
        <begin position="1"/>
        <end position="26"/>
    </location>
</feature>
<dbReference type="PROSITE" id="PS51257">
    <property type="entry name" value="PROKAR_LIPOPROTEIN"/>
    <property type="match status" value="1"/>
</dbReference>
<gene>
    <name evidence="3" type="ORF">DQG23_26170</name>
</gene>
<keyword evidence="2" id="KW-0732">Signal</keyword>
<dbReference type="RefSeq" id="WP_113033983.1">
    <property type="nucleotide sequence ID" value="NZ_QMFB01000017.1"/>
</dbReference>
<keyword evidence="4" id="KW-1185">Reference proteome</keyword>
<dbReference type="PANTHER" id="PTHR43649:SF12">
    <property type="entry name" value="DIACETYLCHITOBIOSE BINDING PROTEIN DASA"/>
    <property type="match status" value="1"/>
</dbReference>
<feature type="region of interest" description="Disordered" evidence="1">
    <location>
        <begin position="28"/>
        <end position="59"/>
    </location>
</feature>
<feature type="compositionally biased region" description="Low complexity" evidence="1">
    <location>
        <begin position="31"/>
        <end position="58"/>
    </location>
</feature>
<feature type="chain" id="PRO_5016305785" evidence="2">
    <location>
        <begin position="27"/>
        <end position="561"/>
    </location>
</feature>
<dbReference type="SUPFAM" id="SSF53850">
    <property type="entry name" value="Periplasmic binding protein-like II"/>
    <property type="match status" value="2"/>
</dbReference>
<sequence length="561" mass="62020">MKRGWMIMIAFVLVLLPVLSACSKTAEEPKTSASPSASASQEPKASASPAASASAAPANTNKYNPPITLTTVGKVLPTVKYAAGDSADNNPWTRAYESEFGIKLKYLWTVDPTQWEQKTNLMIASGDIPDFFLANGVQFKQLVEAGLLADMTEAYAKAPDSVKKVLTEGGDQPLKSATVDGKLMAIPWTGVPREGSQMIWVRMDWLKKLNLPEPKTMDDVLKISAAFTAQDPDGNGKNDTFGLALDKDFVTLTGFFNGYGAYRDIWLKDASGKLVYSTIQPAMKTALQKLQDMTKQGQIDPEFGTKAFAKVAESIVNGKIGLMYNSPYSGLYPLQSGKDNDPAMEWKAFPVVSADGQQPKNQTDLGVVGYWVVKKGVKQPEALFKMIDFWIKTFYDNKEDDIYKKYVNDGNVEIWQMNAIAVYKAFKNADQKIKVTKALETKDTSNLTGDDKGVYNNIQKFLGGDNSSWGWNSIFGKDGSMGVTDQYRQNNQYIANEFITSPLPAQVEKGPALDKMKNELFTKIILGTASIDQFDKFVEDWKKNGGDEITKEVNDWYAKNK</sequence>
<evidence type="ECO:0000256" key="2">
    <source>
        <dbReference type="SAM" id="SignalP"/>
    </source>
</evidence>
<accession>A0A329MJR2</accession>
<organism evidence="3 4">
    <name type="scientific">Paenibacillus contaminans</name>
    <dbReference type="NCBI Taxonomy" id="450362"/>
    <lineage>
        <taxon>Bacteria</taxon>
        <taxon>Bacillati</taxon>
        <taxon>Bacillota</taxon>
        <taxon>Bacilli</taxon>
        <taxon>Bacillales</taxon>
        <taxon>Paenibacillaceae</taxon>
        <taxon>Paenibacillus</taxon>
    </lineage>
</organism>
<dbReference type="AlphaFoldDB" id="A0A329MJR2"/>
<protein>
    <submittedName>
        <fullName evidence="3">ABC transporter substrate-binding protein</fullName>
    </submittedName>
</protein>
<dbReference type="PANTHER" id="PTHR43649">
    <property type="entry name" value="ARABINOSE-BINDING PROTEIN-RELATED"/>
    <property type="match status" value="1"/>
</dbReference>
<dbReference type="InterPro" id="IPR050490">
    <property type="entry name" value="Bact_solute-bd_prot1"/>
</dbReference>
<dbReference type="OrthoDB" id="9787283at2"/>
<evidence type="ECO:0000256" key="1">
    <source>
        <dbReference type="SAM" id="MobiDB-lite"/>
    </source>
</evidence>
<proteinExistence type="predicted"/>
<dbReference type="EMBL" id="QMFB01000017">
    <property type="protein sequence ID" value="RAV17897.1"/>
    <property type="molecule type" value="Genomic_DNA"/>
</dbReference>